<protein>
    <submittedName>
        <fullName evidence="1">Uncharacterized protein</fullName>
    </submittedName>
</protein>
<dbReference type="OrthoDB" id="8251475at2"/>
<accession>A0A1M5GN20</accession>
<dbReference type="AlphaFoldDB" id="A0A1M5GN20"/>
<dbReference type="EMBL" id="LT670818">
    <property type="protein sequence ID" value="SHG05139.1"/>
    <property type="molecule type" value="Genomic_DNA"/>
</dbReference>
<evidence type="ECO:0000313" key="2">
    <source>
        <dbReference type="Proteomes" id="UP000190675"/>
    </source>
</evidence>
<dbReference type="RefSeq" id="WP_154073007.1">
    <property type="nucleotide sequence ID" value="NZ_LT670818.1"/>
</dbReference>
<reference evidence="1 2" key="1">
    <citation type="submission" date="2016-11" db="EMBL/GenBank/DDBJ databases">
        <authorList>
            <person name="Jaros S."/>
            <person name="Januszkiewicz K."/>
            <person name="Wedrychowicz H."/>
        </authorList>
    </citation>
    <scope>NUCLEOTIDE SEQUENCE [LARGE SCALE GENOMIC DNA]</scope>
    <source>
        <strain evidence="1 2">GAS242</strain>
    </source>
</reference>
<organism evidence="1 2">
    <name type="scientific">Bradyrhizobium erythrophlei</name>
    <dbReference type="NCBI Taxonomy" id="1437360"/>
    <lineage>
        <taxon>Bacteria</taxon>
        <taxon>Pseudomonadati</taxon>
        <taxon>Pseudomonadota</taxon>
        <taxon>Alphaproteobacteria</taxon>
        <taxon>Hyphomicrobiales</taxon>
        <taxon>Nitrobacteraceae</taxon>
        <taxon>Bradyrhizobium</taxon>
    </lineage>
</organism>
<gene>
    <name evidence="1" type="ORF">SAMN05444169_0262</name>
</gene>
<sequence length="48" mass="5815">MTPTRRASSRRVTPELMAFYKKRAHRLREQAWRDMWTGLWAALKRIIA</sequence>
<dbReference type="Proteomes" id="UP000190675">
    <property type="component" value="Chromosome I"/>
</dbReference>
<proteinExistence type="predicted"/>
<name>A0A1M5GN20_9BRAD</name>
<evidence type="ECO:0000313" key="1">
    <source>
        <dbReference type="EMBL" id="SHG05139.1"/>
    </source>
</evidence>